<organism evidence="2 3">
    <name type="scientific">Planococcus dechangensis</name>
    <dbReference type="NCBI Taxonomy" id="1176255"/>
    <lineage>
        <taxon>Bacteria</taxon>
        <taxon>Bacillati</taxon>
        <taxon>Bacillota</taxon>
        <taxon>Bacilli</taxon>
        <taxon>Bacillales</taxon>
        <taxon>Caryophanaceae</taxon>
        <taxon>Planococcus</taxon>
    </lineage>
</organism>
<protein>
    <submittedName>
        <fullName evidence="2">MBL fold metallo-hydrolase</fullName>
    </submittedName>
</protein>
<feature type="domain" description="Metallo-beta-lactamase" evidence="1">
    <location>
        <begin position="35"/>
        <end position="246"/>
    </location>
</feature>
<dbReference type="CDD" id="cd07721">
    <property type="entry name" value="yflN-like_MBL-fold"/>
    <property type="match status" value="1"/>
</dbReference>
<dbReference type="PANTHER" id="PTHR42951">
    <property type="entry name" value="METALLO-BETA-LACTAMASE DOMAIN-CONTAINING"/>
    <property type="match status" value="1"/>
</dbReference>
<name>A0ABV9M6B6_9BACL</name>
<comment type="caution">
    <text evidence="2">The sequence shown here is derived from an EMBL/GenBank/DDBJ whole genome shotgun (WGS) entry which is preliminary data.</text>
</comment>
<accession>A0ABV9M6B6</accession>
<dbReference type="Pfam" id="PF00753">
    <property type="entry name" value="Lactamase_B"/>
    <property type="match status" value="1"/>
</dbReference>
<dbReference type="PANTHER" id="PTHR42951:SF17">
    <property type="entry name" value="METALLO-BETA-LACTAMASE DOMAIN-CONTAINING PROTEIN"/>
    <property type="match status" value="1"/>
</dbReference>
<dbReference type="Gene3D" id="3.60.15.10">
    <property type="entry name" value="Ribonuclease Z/Hydroxyacylglutathione hydrolase-like"/>
    <property type="match status" value="1"/>
</dbReference>
<sequence length="281" mass="30828">MERSTETDALMPMTSIRSGSGMEIAPDTYCYTTQISNVFLIGNPAVSPNWVLVDAGMPRSAEKILKAAEKRFGQNHQLQSIFLTHGHFDHVGAIIDILEKHPVPVYAHKAEFPYLTGMENYPEPDASVEGGIVAKISKTFPVQAINISEHLVELPADGSVPGLPEWRWLHTPGHTKGHVSFFKELGRVLIAGDAFTTVKQDSLYKVIRQKKHIHGPPVYLTTDWRAAWESVCKLADLEPSVAATGHGKPMKGSELAEGLVDLATHFPEAAVPSHGKFVHTK</sequence>
<evidence type="ECO:0000259" key="1">
    <source>
        <dbReference type="SMART" id="SM00849"/>
    </source>
</evidence>
<keyword evidence="3" id="KW-1185">Reference proteome</keyword>
<dbReference type="Proteomes" id="UP001595932">
    <property type="component" value="Unassembled WGS sequence"/>
</dbReference>
<gene>
    <name evidence="2" type="ORF">ACFO5U_00670</name>
</gene>
<dbReference type="EMBL" id="JBHSGL010000002">
    <property type="protein sequence ID" value="MFC4711347.1"/>
    <property type="molecule type" value="Genomic_DNA"/>
</dbReference>
<evidence type="ECO:0000313" key="2">
    <source>
        <dbReference type="EMBL" id="MFC4711347.1"/>
    </source>
</evidence>
<reference evidence="3" key="1">
    <citation type="journal article" date="2019" name="Int. J. Syst. Evol. Microbiol.">
        <title>The Global Catalogue of Microorganisms (GCM) 10K type strain sequencing project: providing services to taxonomists for standard genome sequencing and annotation.</title>
        <authorList>
            <consortium name="The Broad Institute Genomics Platform"/>
            <consortium name="The Broad Institute Genome Sequencing Center for Infectious Disease"/>
            <person name="Wu L."/>
            <person name="Ma J."/>
        </authorList>
    </citation>
    <scope>NUCLEOTIDE SEQUENCE [LARGE SCALE GENOMIC DNA]</scope>
    <source>
        <strain evidence="3">CGMCC 1.12151</strain>
    </source>
</reference>
<dbReference type="InterPro" id="IPR036866">
    <property type="entry name" value="RibonucZ/Hydroxyglut_hydro"/>
</dbReference>
<proteinExistence type="predicted"/>
<dbReference type="RefSeq" id="WP_377275766.1">
    <property type="nucleotide sequence ID" value="NZ_JBHSGL010000002.1"/>
</dbReference>
<dbReference type="SUPFAM" id="SSF56281">
    <property type="entry name" value="Metallo-hydrolase/oxidoreductase"/>
    <property type="match status" value="1"/>
</dbReference>
<dbReference type="InterPro" id="IPR050855">
    <property type="entry name" value="NDM-1-like"/>
</dbReference>
<dbReference type="SMART" id="SM00849">
    <property type="entry name" value="Lactamase_B"/>
    <property type="match status" value="1"/>
</dbReference>
<evidence type="ECO:0000313" key="3">
    <source>
        <dbReference type="Proteomes" id="UP001595932"/>
    </source>
</evidence>
<dbReference type="InterPro" id="IPR001279">
    <property type="entry name" value="Metallo-B-lactamas"/>
</dbReference>